<organism evidence="1 2">
    <name type="scientific">Pleurotus eryngii</name>
    <name type="common">Boletus of the steppes</name>
    <dbReference type="NCBI Taxonomy" id="5323"/>
    <lineage>
        <taxon>Eukaryota</taxon>
        <taxon>Fungi</taxon>
        <taxon>Dikarya</taxon>
        <taxon>Basidiomycota</taxon>
        <taxon>Agaricomycotina</taxon>
        <taxon>Agaricomycetes</taxon>
        <taxon>Agaricomycetidae</taxon>
        <taxon>Agaricales</taxon>
        <taxon>Pleurotineae</taxon>
        <taxon>Pleurotaceae</taxon>
        <taxon>Pleurotus</taxon>
    </lineage>
</organism>
<dbReference type="AlphaFoldDB" id="A0A9P5ZWK1"/>
<keyword evidence="2" id="KW-1185">Reference proteome</keyword>
<evidence type="ECO:0000313" key="1">
    <source>
        <dbReference type="EMBL" id="KAF9493649.1"/>
    </source>
</evidence>
<reference evidence="1" key="1">
    <citation type="submission" date="2020-11" db="EMBL/GenBank/DDBJ databases">
        <authorList>
            <consortium name="DOE Joint Genome Institute"/>
            <person name="Ahrendt S."/>
            <person name="Riley R."/>
            <person name="Andreopoulos W."/>
            <person name="Labutti K."/>
            <person name="Pangilinan J."/>
            <person name="Ruiz-Duenas F.J."/>
            <person name="Barrasa J.M."/>
            <person name="Sanchez-Garcia M."/>
            <person name="Camarero S."/>
            <person name="Miyauchi S."/>
            <person name="Serrano A."/>
            <person name="Linde D."/>
            <person name="Babiker R."/>
            <person name="Drula E."/>
            <person name="Ayuso-Fernandez I."/>
            <person name="Pacheco R."/>
            <person name="Padilla G."/>
            <person name="Ferreira P."/>
            <person name="Barriuso J."/>
            <person name="Kellner H."/>
            <person name="Castanera R."/>
            <person name="Alfaro M."/>
            <person name="Ramirez L."/>
            <person name="Pisabarro A.G."/>
            <person name="Kuo A."/>
            <person name="Tritt A."/>
            <person name="Lipzen A."/>
            <person name="He G."/>
            <person name="Yan M."/>
            <person name="Ng V."/>
            <person name="Cullen D."/>
            <person name="Martin F."/>
            <person name="Rosso M.-N."/>
            <person name="Henrissat B."/>
            <person name="Hibbett D."/>
            <person name="Martinez A.T."/>
            <person name="Grigoriev I.V."/>
        </authorList>
    </citation>
    <scope>NUCLEOTIDE SEQUENCE</scope>
    <source>
        <strain evidence="1">ATCC 90797</strain>
    </source>
</reference>
<accession>A0A9P5ZWK1</accession>
<dbReference type="OrthoDB" id="2340858at2759"/>
<evidence type="ECO:0000313" key="2">
    <source>
        <dbReference type="Proteomes" id="UP000807025"/>
    </source>
</evidence>
<comment type="caution">
    <text evidence="1">The sequence shown here is derived from an EMBL/GenBank/DDBJ whole genome shotgun (WGS) entry which is preliminary data.</text>
</comment>
<dbReference type="InterPro" id="IPR052980">
    <property type="entry name" value="Crinkler_effector"/>
</dbReference>
<dbReference type="PANTHER" id="PTHR33129">
    <property type="entry name" value="PROTEIN KINASE DOMAIN-CONTAINING PROTEIN-RELATED"/>
    <property type="match status" value="1"/>
</dbReference>
<protein>
    <recommendedName>
        <fullName evidence="3">Crinkler (CRN) family protein</fullName>
    </recommendedName>
</protein>
<sequence length="444" mass="49781">MSESLLITHPSWQDETGEYYKLWLKWWGRSEDEEELGVGKVVNFSVCLKFSQPTAGQFVVRQYHSKLFEDLQQLTTNLYGPGGVVICGQPGSGKTYSLLFLLLKMLSKRNPILFVPFGKDTWYFSAKGVQFNTLDDVGCFRDFDSQTSWTCALVNTDVTIEPPHRTLLAANNIFIVQATSPRISQYKNWAKQDNARVWYMERWTKEEIMRAISLVPELSAKVATGLGLESSVNSAIEKWGCAPRDICTAIMNERILEVALTTALEGLYTLKQLLKLLTEAITGSANNSVTESSHAVISLYQSPTGGPLMNFKSPYIRYRVQDRFGIVHQEEARAFIRLLRYYRESAALDGWAFENLVFSILCNPGNEGDLFSPCLASASPGGTRWSLQIDPIDAAQALTSRPSHPVGLTHVIFDKTLGNITLDDTKLFVPPQFPPSRRVLSAIR</sequence>
<evidence type="ECO:0008006" key="3">
    <source>
        <dbReference type="Google" id="ProtNLM"/>
    </source>
</evidence>
<dbReference type="EMBL" id="MU154582">
    <property type="protein sequence ID" value="KAF9493649.1"/>
    <property type="molecule type" value="Genomic_DNA"/>
</dbReference>
<dbReference type="InterPro" id="IPR027417">
    <property type="entry name" value="P-loop_NTPase"/>
</dbReference>
<dbReference type="Proteomes" id="UP000807025">
    <property type="component" value="Unassembled WGS sequence"/>
</dbReference>
<name>A0A9P5ZWK1_PLEER</name>
<dbReference type="Gene3D" id="3.40.50.300">
    <property type="entry name" value="P-loop containing nucleotide triphosphate hydrolases"/>
    <property type="match status" value="1"/>
</dbReference>
<gene>
    <name evidence="1" type="ORF">BDN71DRAFT_1062910</name>
</gene>
<proteinExistence type="predicted"/>
<dbReference type="SUPFAM" id="SSF52540">
    <property type="entry name" value="P-loop containing nucleoside triphosphate hydrolases"/>
    <property type="match status" value="2"/>
</dbReference>